<organism evidence="1 2">
    <name type="scientific">Psilocybe cubensis</name>
    <name type="common">Psychedelic mushroom</name>
    <name type="synonym">Stropharia cubensis</name>
    <dbReference type="NCBI Taxonomy" id="181762"/>
    <lineage>
        <taxon>Eukaryota</taxon>
        <taxon>Fungi</taxon>
        <taxon>Dikarya</taxon>
        <taxon>Basidiomycota</taxon>
        <taxon>Agaricomycotina</taxon>
        <taxon>Agaricomycetes</taxon>
        <taxon>Agaricomycetidae</taxon>
        <taxon>Agaricales</taxon>
        <taxon>Agaricineae</taxon>
        <taxon>Strophariaceae</taxon>
        <taxon>Psilocybe</taxon>
    </lineage>
</organism>
<sequence length="306" mass="33059">MLLASAARTVSAAPGLGRRAASAIAPKYSKAVFGAALAKSPATLTKVHADLAAFSAALKKDAEVANFVNNPTLSSQERAKGLQAVFSKLEGAGAKKDAFSDISKNLLTVLSENGRLVETESVIEGFNELFAEYKGELTVTVTSATPLPKDVLNRLETSLKQSQTAQAAKVLKITNKVNPSILGGLIVDFGDKTVDLSVQSRVTKLNNVLTQGSLAPERACDDNLEIVRWDSWQTVADEISWYVSSLNFPPEHFASHSFQTQPEPSFQWVETPRNTYYSGLSGANPATRYCTAFTQIHRSHELAKRT</sequence>
<reference evidence="1" key="1">
    <citation type="submission" date="2021-10" db="EMBL/GenBank/DDBJ databases">
        <title>Psilocybe cubensis genome.</title>
        <authorList>
            <person name="Mckernan K.J."/>
            <person name="Crawford S."/>
            <person name="Trippe A."/>
            <person name="Kane L.T."/>
            <person name="Mclaughlin S."/>
        </authorList>
    </citation>
    <scope>NUCLEOTIDE SEQUENCE</scope>
    <source>
        <strain evidence="1">MGC-MH-2018</strain>
    </source>
</reference>
<evidence type="ECO:0000313" key="2">
    <source>
        <dbReference type="Proteomes" id="UP000664032"/>
    </source>
</evidence>
<keyword evidence="2" id="KW-1185">Reference proteome</keyword>
<evidence type="ECO:0000313" key="1">
    <source>
        <dbReference type="EMBL" id="KAH9484999.1"/>
    </source>
</evidence>
<protein>
    <submittedName>
        <fullName evidence="1">ATP synthase subunit 5, mitochondrial</fullName>
    </submittedName>
</protein>
<dbReference type="EMBL" id="JAFIQS020000002">
    <property type="protein sequence ID" value="KAH9484999.1"/>
    <property type="molecule type" value="Genomic_DNA"/>
</dbReference>
<accession>A0ACB8HCT5</accession>
<dbReference type="Proteomes" id="UP000664032">
    <property type="component" value="Unassembled WGS sequence"/>
</dbReference>
<proteinExistence type="predicted"/>
<gene>
    <name evidence="1" type="ORF">JR316_0001903</name>
</gene>
<comment type="caution">
    <text evidence="1">The sequence shown here is derived from an EMBL/GenBank/DDBJ whole genome shotgun (WGS) entry which is preliminary data.</text>
</comment>
<name>A0ACB8HCT5_PSICU</name>